<evidence type="ECO:0000256" key="1">
    <source>
        <dbReference type="ARBA" id="ARBA00004123"/>
    </source>
</evidence>
<dbReference type="PANTHER" id="PTHR23142">
    <property type="entry name" value="PRE-MRNA-SPLICING FACTOR 38A-RELATED"/>
    <property type="match status" value="1"/>
</dbReference>
<evidence type="ECO:0000256" key="2">
    <source>
        <dbReference type="ARBA" id="ARBA00006164"/>
    </source>
</evidence>
<dbReference type="Proteomes" id="UP001497600">
    <property type="component" value="Chromosome B"/>
</dbReference>
<keyword evidence="6 7" id="KW-0539">Nucleus</keyword>
<proteinExistence type="inferred from homology"/>
<evidence type="ECO:0000256" key="6">
    <source>
        <dbReference type="ARBA" id="ARBA00023242"/>
    </source>
</evidence>
<protein>
    <recommendedName>
        <fullName evidence="7">Pre-mRNA-splicing factor 38</fullName>
    </recommendedName>
</protein>
<keyword evidence="3 7" id="KW-0507">mRNA processing</keyword>
<gene>
    <name evidence="9" type="ORF">CAAN4_B09230</name>
</gene>
<sequence>MDSIQAHPPKQAAYHDKRVVTNKSYLIEPIVRHRILDSLFYKQYLFLANESTILPVITQHVRYIGGTDSVGRPSPFLCCLLRLLELEPSSEIVEYCLNQTHFKYVSALYMMYVRLTATNEYAYIQLEPYRSDYRKLRIQLKYPESVDGLQVRYKLSYVDEWSYLLLTQPRALGLILPRIPPRDQLEDAGVLQARLANFSDDDNADGEGVPESSDYESDSD</sequence>
<evidence type="ECO:0000256" key="3">
    <source>
        <dbReference type="ARBA" id="ARBA00022664"/>
    </source>
</evidence>
<organism evidence="9 10">
    <name type="scientific">[Candida] anglica</name>
    <dbReference type="NCBI Taxonomy" id="148631"/>
    <lineage>
        <taxon>Eukaryota</taxon>
        <taxon>Fungi</taxon>
        <taxon>Dikarya</taxon>
        <taxon>Ascomycota</taxon>
        <taxon>Saccharomycotina</taxon>
        <taxon>Pichiomycetes</taxon>
        <taxon>Debaryomycetaceae</taxon>
        <taxon>Kurtzmaniella</taxon>
    </lineage>
</organism>
<reference evidence="9 10" key="1">
    <citation type="submission" date="2024-01" db="EMBL/GenBank/DDBJ databases">
        <authorList>
            <consortium name="Genoscope - CEA"/>
            <person name="William W."/>
        </authorList>
    </citation>
    <scope>NUCLEOTIDE SEQUENCE [LARGE SCALE GENOMIC DNA]</scope>
    <source>
        <strain evidence="9 10">29B2s-10</strain>
    </source>
</reference>
<feature type="region of interest" description="Disordered" evidence="8">
    <location>
        <begin position="197"/>
        <end position="220"/>
    </location>
</feature>
<dbReference type="Pfam" id="PF03371">
    <property type="entry name" value="PRP38"/>
    <property type="match status" value="1"/>
</dbReference>
<keyword evidence="5 7" id="KW-0508">mRNA splicing</keyword>
<evidence type="ECO:0000313" key="9">
    <source>
        <dbReference type="EMBL" id="CAK7897320.1"/>
    </source>
</evidence>
<dbReference type="EMBL" id="OZ004254">
    <property type="protein sequence ID" value="CAK7897320.1"/>
    <property type="molecule type" value="Genomic_DNA"/>
</dbReference>
<dbReference type="InterPro" id="IPR005037">
    <property type="entry name" value="PRP38"/>
</dbReference>
<comment type="subcellular location">
    <subcellularLocation>
        <location evidence="1 7">Nucleus</location>
    </subcellularLocation>
</comment>
<keyword evidence="10" id="KW-1185">Reference proteome</keyword>
<keyword evidence="4 7" id="KW-0747">Spliceosome</keyword>
<accession>A0ABP0E7T4</accession>
<evidence type="ECO:0000256" key="4">
    <source>
        <dbReference type="ARBA" id="ARBA00022728"/>
    </source>
</evidence>
<comment type="function">
    <text evidence="7">Required for pre-mRNA splicing.</text>
</comment>
<comment type="similarity">
    <text evidence="2 7">Belongs to the PRP38 family.</text>
</comment>
<evidence type="ECO:0000313" key="10">
    <source>
        <dbReference type="Proteomes" id="UP001497600"/>
    </source>
</evidence>
<evidence type="ECO:0000256" key="5">
    <source>
        <dbReference type="ARBA" id="ARBA00023187"/>
    </source>
</evidence>
<name>A0ABP0E7T4_9ASCO</name>
<evidence type="ECO:0000256" key="8">
    <source>
        <dbReference type="SAM" id="MobiDB-lite"/>
    </source>
</evidence>
<evidence type="ECO:0000256" key="7">
    <source>
        <dbReference type="RuleBase" id="RU367025"/>
    </source>
</evidence>